<protein>
    <submittedName>
        <fullName evidence="2">DUF3096 domain-containing protein</fullName>
    </submittedName>
</protein>
<feature type="transmembrane region" description="Helical" evidence="1">
    <location>
        <begin position="29"/>
        <end position="46"/>
    </location>
</feature>
<feature type="transmembrane region" description="Helical" evidence="1">
    <location>
        <begin position="6"/>
        <end position="22"/>
    </location>
</feature>
<evidence type="ECO:0000313" key="2">
    <source>
        <dbReference type="EMBL" id="MDR5900274.1"/>
    </source>
</evidence>
<evidence type="ECO:0000313" key="3">
    <source>
        <dbReference type="Proteomes" id="UP001254564"/>
    </source>
</evidence>
<dbReference type="Proteomes" id="UP001254564">
    <property type="component" value="Unassembled WGS sequence"/>
</dbReference>
<comment type="caution">
    <text evidence="2">The sequence shown here is derived from an EMBL/GenBank/DDBJ whole genome shotgun (WGS) entry which is preliminary data.</text>
</comment>
<dbReference type="Pfam" id="PF11295">
    <property type="entry name" value="DUF3096"/>
    <property type="match status" value="1"/>
</dbReference>
<keyword evidence="1" id="KW-0472">Membrane</keyword>
<evidence type="ECO:0000256" key="1">
    <source>
        <dbReference type="SAM" id="Phobius"/>
    </source>
</evidence>
<accession>A0ABU1H7J8</accession>
<dbReference type="RefSeq" id="WP_309657150.1">
    <property type="nucleotide sequence ID" value="NZ_JARWAN010000033.1"/>
</dbReference>
<keyword evidence="1" id="KW-0812">Transmembrane</keyword>
<dbReference type="EMBL" id="JARWAN010000033">
    <property type="protein sequence ID" value="MDR5900274.1"/>
    <property type="molecule type" value="Genomic_DNA"/>
</dbReference>
<name>A0ABU1H7J8_9GAMM</name>
<organism evidence="2 3">
    <name type="scientific">Vreelandella vilamensis</name>
    <dbReference type="NCBI Taxonomy" id="531309"/>
    <lineage>
        <taxon>Bacteria</taxon>
        <taxon>Pseudomonadati</taxon>
        <taxon>Pseudomonadota</taxon>
        <taxon>Gammaproteobacteria</taxon>
        <taxon>Oceanospirillales</taxon>
        <taxon>Halomonadaceae</taxon>
        <taxon>Vreelandella</taxon>
    </lineage>
</organism>
<keyword evidence="1" id="KW-1133">Transmembrane helix</keyword>
<dbReference type="InterPro" id="IPR021446">
    <property type="entry name" value="DUF3096"/>
</dbReference>
<proteinExistence type="predicted"/>
<gene>
    <name evidence="2" type="ORF">QC823_14985</name>
</gene>
<sequence length="47" mass="5084">MTLQLELTPLISLAAGIGILVFPKLMRYILAGYLIIMGILGLTGFSF</sequence>
<keyword evidence="3" id="KW-1185">Reference proteome</keyword>
<reference evidence="2 3" key="1">
    <citation type="submission" date="2023-04" db="EMBL/GenBank/DDBJ databases">
        <title>A long-awaited taxogenomic arrangement of the family Halomonadaceae.</title>
        <authorList>
            <person name="De La Haba R."/>
            <person name="Chuvochina M."/>
            <person name="Wittouck S."/>
            <person name="Arahal D.R."/>
            <person name="Sanchez-Porro C."/>
            <person name="Hugenholtz P."/>
            <person name="Ventosa A."/>
        </authorList>
    </citation>
    <scope>NUCLEOTIDE SEQUENCE [LARGE SCALE GENOMIC DNA]</scope>
    <source>
        <strain evidence="2 3">DSM 21020</strain>
    </source>
</reference>